<organism evidence="12 13">
    <name type="scientific">Mumia zhuanghuii</name>
    <dbReference type="NCBI Taxonomy" id="2585211"/>
    <lineage>
        <taxon>Bacteria</taxon>
        <taxon>Bacillati</taxon>
        <taxon>Actinomycetota</taxon>
        <taxon>Actinomycetes</taxon>
        <taxon>Propionibacteriales</taxon>
        <taxon>Nocardioidaceae</taxon>
        <taxon>Mumia</taxon>
    </lineage>
</organism>
<dbReference type="SUPFAM" id="SSF52540">
    <property type="entry name" value="P-loop containing nucleoside triphosphate hydrolases"/>
    <property type="match status" value="1"/>
</dbReference>
<dbReference type="EMBL" id="VDFQ02000003">
    <property type="protein sequence ID" value="KAA1422616.1"/>
    <property type="molecule type" value="Genomic_DNA"/>
</dbReference>
<evidence type="ECO:0000256" key="1">
    <source>
        <dbReference type="ARBA" id="ARBA00012552"/>
    </source>
</evidence>
<feature type="short sequence motif" description="Q motif" evidence="6">
    <location>
        <begin position="2"/>
        <end position="30"/>
    </location>
</feature>
<dbReference type="PANTHER" id="PTHR47963">
    <property type="entry name" value="DEAD-BOX ATP-DEPENDENT RNA HELICASE 47, MITOCHONDRIAL"/>
    <property type="match status" value="1"/>
</dbReference>
<comment type="similarity">
    <text evidence="7">Belongs to the DEAD box helicase family.</text>
</comment>
<dbReference type="InterPro" id="IPR001650">
    <property type="entry name" value="Helicase_C-like"/>
</dbReference>
<proteinExistence type="inferred from homology"/>
<evidence type="ECO:0000313" key="13">
    <source>
        <dbReference type="Proteomes" id="UP000307768"/>
    </source>
</evidence>
<dbReference type="InterPro" id="IPR011545">
    <property type="entry name" value="DEAD/DEAH_box_helicase_dom"/>
</dbReference>
<feature type="compositionally biased region" description="Basic and acidic residues" evidence="8">
    <location>
        <begin position="411"/>
        <end position="434"/>
    </location>
</feature>
<dbReference type="GO" id="GO:0016787">
    <property type="term" value="F:hydrolase activity"/>
    <property type="evidence" value="ECO:0007669"/>
    <property type="project" value="UniProtKB-KW"/>
</dbReference>
<dbReference type="CDD" id="cd00268">
    <property type="entry name" value="DEADc"/>
    <property type="match status" value="1"/>
</dbReference>
<dbReference type="GO" id="GO:0005524">
    <property type="term" value="F:ATP binding"/>
    <property type="evidence" value="ECO:0007669"/>
    <property type="project" value="UniProtKB-KW"/>
</dbReference>
<dbReference type="PANTHER" id="PTHR47963:SF8">
    <property type="entry name" value="ATP-DEPENDENT RNA HELICASE DEAD"/>
    <property type="match status" value="1"/>
</dbReference>
<evidence type="ECO:0000256" key="3">
    <source>
        <dbReference type="ARBA" id="ARBA00022801"/>
    </source>
</evidence>
<evidence type="ECO:0000313" key="12">
    <source>
        <dbReference type="EMBL" id="KAA1422616.1"/>
    </source>
</evidence>
<evidence type="ECO:0000259" key="9">
    <source>
        <dbReference type="PROSITE" id="PS51192"/>
    </source>
</evidence>
<reference evidence="12 13" key="1">
    <citation type="submission" date="2019-09" db="EMBL/GenBank/DDBJ databases">
        <title>Mumia zhuanghuii sp. nov. isolated from the intestinal contents of plateau pika (Ochotona curzoniae) in the Qinghai-Tibet plateau of China.</title>
        <authorList>
            <person name="Tian Z."/>
        </authorList>
    </citation>
    <scope>NUCLEOTIDE SEQUENCE [LARGE SCALE GENOMIC DNA]</scope>
    <source>
        <strain evidence="13">350</strain>
    </source>
</reference>
<gene>
    <name evidence="12" type="ORF">FE697_010515</name>
</gene>
<dbReference type="Pfam" id="PF00271">
    <property type="entry name" value="Helicase_C"/>
    <property type="match status" value="1"/>
</dbReference>
<dbReference type="GO" id="GO:0003724">
    <property type="term" value="F:RNA helicase activity"/>
    <property type="evidence" value="ECO:0007669"/>
    <property type="project" value="UniProtKB-EC"/>
</dbReference>
<comment type="caution">
    <text evidence="12">The sequence shown here is derived from an EMBL/GenBank/DDBJ whole genome shotgun (WGS) entry which is preliminary data.</text>
</comment>
<dbReference type="OrthoDB" id="9805696at2"/>
<dbReference type="GO" id="GO:0033592">
    <property type="term" value="F:RNA strand annealing activity"/>
    <property type="evidence" value="ECO:0007669"/>
    <property type="project" value="TreeGrafter"/>
</dbReference>
<dbReference type="Gene3D" id="3.40.50.300">
    <property type="entry name" value="P-loop containing nucleotide triphosphate hydrolases"/>
    <property type="match status" value="2"/>
</dbReference>
<dbReference type="PROSITE" id="PS51194">
    <property type="entry name" value="HELICASE_CTER"/>
    <property type="match status" value="1"/>
</dbReference>
<name>A0A5Q6RXB8_9ACTN</name>
<dbReference type="GO" id="GO:0009409">
    <property type="term" value="P:response to cold"/>
    <property type="evidence" value="ECO:0007669"/>
    <property type="project" value="TreeGrafter"/>
</dbReference>
<feature type="compositionally biased region" description="Low complexity" evidence="8">
    <location>
        <begin position="455"/>
        <end position="469"/>
    </location>
</feature>
<keyword evidence="3 7" id="KW-0378">Hydrolase</keyword>
<feature type="compositionally biased region" description="Basic residues" evidence="8">
    <location>
        <begin position="482"/>
        <end position="491"/>
    </location>
</feature>
<evidence type="ECO:0000256" key="6">
    <source>
        <dbReference type="PROSITE-ProRule" id="PRU00552"/>
    </source>
</evidence>
<dbReference type="InterPro" id="IPR014001">
    <property type="entry name" value="Helicase_ATP-bd"/>
</dbReference>
<feature type="domain" description="DEAD-box RNA helicase Q" evidence="11">
    <location>
        <begin position="2"/>
        <end position="30"/>
    </location>
</feature>
<dbReference type="AlphaFoldDB" id="A0A5Q6RXB8"/>
<feature type="domain" description="Helicase C-terminal" evidence="10">
    <location>
        <begin position="241"/>
        <end position="387"/>
    </location>
</feature>
<dbReference type="GO" id="GO:0005840">
    <property type="term" value="C:ribosome"/>
    <property type="evidence" value="ECO:0007669"/>
    <property type="project" value="TreeGrafter"/>
</dbReference>
<evidence type="ECO:0000259" key="10">
    <source>
        <dbReference type="PROSITE" id="PS51194"/>
    </source>
</evidence>
<feature type="compositionally biased region" description="Low complexity" evidence="8">
    <location>
        <begin position="492"/>
        <end position="509"/>
    </location>
</feature>
<feature type="region of interest" description="Disordered" evidence="8">
    <location>
        <begin position="395"/>
        <end position="509"/>
    </location>
</feature>
<keyword evidence="5 7" id="KW-0067">ATP-binding</keyword>
<dbReference type="InterPro" id="IPR014014">
    <property type="entry name" value="RNA_helicase_DEAD_Q_motif"/>
</dbReference>
<dbReference type="Pfam" id="PF00270">
    <property type="entry name" value="DEAD"/>
    <property type="match status" value="1"/>
</dbReference>
<evidence type="ECO:0000256" key="2">
    <source>
        <dbReference type="ARBA" id="ARBA00022741"/>
    </source>
</evidence>
<evidence type="ECO:0000256" key="8">
    <source>
        <dbReference type="SAM" id="MobiDB-lite"/>
    </source>
</evidence>
<dbReference type="PROSITE" id="PS51192">
    <property type="entry name" value="HELICASE_ATP_BIND_1"/>
    <property type="match status" value="1"/>
</dbReference>
<keyword evidence="2 7" id="KW-0547">Nucleotide-binding</keyword>
<accession>A0A5Q6RXB8</accession>
<sequence>MTTFKDLGVLPEIAEALEDQGITDAFPIQEMTLPIALLGNDLIGQARTGTGKTLAFAIPVVQRSIAPHDPEFEMLSAPGKPQALIIAPTRELALQVSSDVAAASSKRGTRVLTVYGGVPYEPQLEALETGVEIVIGTPGRLLDLAKRRALDLSHVKALILDEADEMLDLGFLPDVEALISRTPELRQTMLFSATMPGAIVALARVHMRHPVNIRAESSADSAMVPATAQFVYQAHDLDKPEMVARIMQADDFGRVVVFTRTKRAAQRLADDLAERGFNAAPLHGDMAQVAREKAMAKFREGKVDALVATDVAARGIDVADVTHVVNYSCPEDSSTYVHRIGRTGRAGKSGNAITLVDWADVARWKTINRDLGLPFEDPAETYSTSDHFFHDLGIPSDVTGRIAPPAPAAPKAERSRGERSERGSDRREDGERSTRNRNRRRTRGGQPVTEGDETSAAPSAEAAPASASPVEDGADAAEGAPRRRRRRRRRPSGATGETAAAESAPAPTE</sequence>
<dbReference type="InterPro" id="IPR000629">
    <property type="entry name" value="RNA-helicase_DEAD-box_CS"/>
</dbReference>
<evidence type="ECO:0000256" key="7">
    <source>
        <dbReference type="RuleBase" id="RU000492"/>
    </source>
</evidence>
<dbReference type="InterPro" id="IPR027417">
    <property type="entry name" value="P-loop_NTPase"/>
</dbReference>
<keyword evidence="4 7" id="KW-0347">Helicase</keyword>
<feature type="domain" description="Helicase ATP-binding" evidence="9">
    <location>
        <begin position="33"/>
        <end position="213"/>
    </location>
</feature>
<dbReference type="InterPro" id="IPR050547">
    <property type="entry name" value="DEAD_box_RNA_helicases"/>
</dbReference>
<dbReference type="Proteomes" id="UP000307768">
    <property type="component" value="Unassembled WGS sequence"/>
</dbReference>
<dbReference type="GO" id="GO:0005829">
    <property type="term" value="C:cytosol"/>
    <property type="evidence" value="ECO:0007669"/>
    <property type="project" value="TreeGrafter"/>
</dbReference>
<dbReference type="SMART" id="SM00490">
    <property type="entry name" value="HELICc"/>
    <property type="match status" value="1"/>
</dbReference>
<dbReference type="PROSITE" id="PS00039">
    <property type="entry name" value="DEAD_ATP_HELICASE"/>
    <property type="match status" value="1"/>
</dbReference>
<dbReference type="PROSITE" id="PS51195">
    <property type="entry name" value="Q_MOTIF"/>
    <property type="match status" value="1"/>
</dbReference>
<dbReference type="InterPro" id="IPR044742">
    <property type="entry name" value="DEAD/DEAH_RhlB"/>
</dbReference>
<evidence type="ECO:0000256" key="5">
    <source>
        <dbReference type="ARBA" id="ARBA00022840"/>
    </source>
</evidence>
<dbReference type="CDD" id="cd18787">
    <property type="entry name" value="SF2_C_DEAD"/>
    <property type="match status" value="1"/>
</dbReference>
<evidence type="ECO:0000259" key="11">
    <source>
        <dbReference type="PROSITE" id="PS51195"/>
    </source>
</evidence>
<dbReference type="EC" id="3.6.4.13" evidence="1"/>
<protein>
    <recommendedName>
        <fullName evidence="1">RNA helicase</fullName>
        <ecNumber evidence="1">3.6.4.13</ecNumber>
    </recommendedName>
</protein>
<dbReference type="SMART" id="SM00487">
    <property type="entry name" value="DEXDc"/>
    <property type="match status" value="1"/>
</dbReference>
<evidence type="ECO:0000256" key="4">
    <source>
        <dbReference type="ARBA" id="ARBA00022806"/>
    </source>
</evidence>